<dbReference type="Pfam" id="PF08299">
    <property type="entry name" value="Bac_DnaA_C"/>
    <property type="match status" value="1"/>
</dbReference>
<dbReference type="GO" id="GO:0006270">
    <property type="term" value="P:DNA replication initiation"/>
    <property type="evidence" value="ECO:0007669"/>
    <property type="project" value="InterPro"/>
</dbReference>
<dbReference type="SUPFAM" id="SSF143422">
    <property type="entry name" value="Transposase IS200-like"/>
    <property type="match status" value="1"/>
</dbReference>
<evidence type="ECO:0000313" key="3">
    <source>
        <dbReference type="EMBL" id="OGL41049.1"/>
    </source>
</evidence>
<feature type="domain" description="Chromosomal replication initiator DnaA C-terminal" evidence="1">
    <location>
        <begin position="232"/>
        <end position="299"/>
    </location>
</feature>
<feature type="domain" description="Transposase IS200-like" evidence="2">
    <location>
        <begin position="9"/>
        <end position="123"/>
    </location>
</feature>
<protein>
    <recommendedName>
        <fullName evidence="5">Transposase IS200-like domain-containing protein</fullName>
    </recommendedName>
</protein>
<dbReference type="AlphaFoldDB" id="A0A1F7RHM8"/>
<evidence type="ECO:0000259" key="1">
    <source>
        <dbReference type="SMART" id="SM00760"/>
    </source>
</evidence>
<dbReference type="Proteomes" id="UP000179266">
    <property type="component" value="Unassembled WGS sequence"/>
</dbReference>
<dbReference type="GO" id="GO:0005524">
    <property type="term" value="F:ATP binding"/>
    <property type="evidence" value="ECO:0007669"/>
    <property type="project" value="InterPro"/>
</dbReference>
<dbReference type="GO" id="GO:0004803">
    <property type="term" value="F:transposase activity"/>
    <property type="evidence" value="ECO:0007669"/>
    <property type="project" value="InterPro"/>
</dbReference>
<proteinExistence type="predicted"/>
<gene>
    <name evidence="3" type="ORF">A2161_17975</name>
</gene>
<dbReference type="InterPro" id="IPR002686">
    <property type="entry name" value="Transposase_17"/>
</dbReference>
<reference evidence="3 4" key="1">
    <citation type="journal article" date="2016" name="Nat. Commun.">
        <title>Thousands of microbial genomes shed light on interconnected biogeochemical processes in an aquifer system.</title>
        <authorList>
            <person name="Anantharaman K."/>
            <person name="Brown C.T."/>
            <person name="Hug L.A."/>
            <person name="Sharon I."/>
            <person name="Castelle C.J."/>
            <person name="Probst A.J."/>
            <person name="Thomas B.C."/>
            <person name="Singh A."/>
            <person name="Wilkins M.J."/>
            <person name="Karaoz U."/>
            <person name="Brodie E.L."/>
            <person name="Williams K.H."/>
            <person name="Hubbard S.S."/>
            <person name="Banfield J.F."/>
        </authorList>
    </citation>
    <scope>NUCLEOTIDE SEQUENCE [LARGE SCALE GENOMIC DNA]</scope>
</reference>
<sequence length="324" mass="37602">MSRRLRLLIPDGVYHVTTRGLERRDIFYDGQDRVYWLKLLDSVANRRDWRILSWVLLNNHYHLFLRTPHGDLSSGMHDLNAPYASAFNLRHNRVGPLFQGRFRGILVETGHHYWELSRYIHLNPVRAGMIEDPEEYKWSSCRHLFGCKGRPPWLAWEEVLIKHGKTVRAARRAYRLFLRDGIASPPESPILMNTASTILGSPSFIDHMKRWLDGQLPDSDVPAAKKLFQEVSVDLVVAEVCREYRVSRDVVRMRDIKENEPRSVAIYLSRKLTRVSLGELGTYFGGVKGTALCNVTRKISIRQKQDAQLCIKLELIEKTIKNEE</sequence>
<dbReference type="Gene3D" id="3.30.70.1290">
    <property type="entry name" value="Transposase IS200-like"/>
    <property type="match status" value="1"/>
</dbReference>
<comment type="caution">
    <text evidence="3">The sequence shown here is derived from an EMBL/GenBank/DDBJ whole genome shotgun (WGS) entry which is preliminary data.</text>
</comment>
<evidence type="ECO:0008006" key="5">
    <source>
        <dbReference type="Google" id="ProtNLM"/>
    </source>
</evidence>
<dbReference type="InterPro" id="IPR036515">
    <property type="entry name" value="Transposase_17_sf"/>
</dbReference>
<dbReference type="SMART" id="SM00760">
    <property type="entry name" value="Bac_DnaA_C"/>
    <property type="match status" value="1"/>
</dbReference>
<dbReference type="EMBL" id="MGDD01000356">
    <property type="protein sequence ID" value="OGL41049.1"/>
    <property type="molecule type" value="Genomic_DNA"/>
</dbReference>
<organism evidence="3 4">
    <name type="scientific">Candidatus Schekmanbacteria bacterium RBG_13_48_7</name>
    <dbReference type="NCBI Taxonomy" id="1817878"/>
    <lineage>
        <taxon>Bacteria</taxon>
        <taxon>Candidatus Schekmaniibacteriota</taxon>
    </lineage>
</organism>
<dbReference type="GO" id="GO:0006313">
    <property type="term" value="P:DNA transposition"/>
    <property type="evidence" value="ECO:0007669"/>
    <property type="project" value="InterPro"/>
</dbReference>
<dbReference type="SMART" id="SM01321">
    <property type="entry name" value="Y1_Tnp"/>
    <property type="match status" value="1"/>
</dbReference>
<evidence type="ECO:0000313" key="4">
    <source>
        <dbReference type="Proteomes" id="UP000179266"/>
    </source>
</evidence>
<dbReference type="Pfam" id="PF01797">
    <property type="entry name" value="Y1_Tnp"/>
    <property type="match status" value="1"/>
</dbReference>
<evidence type="ECO:0000259" key="2">
    <source>
        <dbReference type="SMART" id="SM01321"/>
    </source>
</evidence>
<dbReference type="GO" id="GO:0043565">
    <property type="term" value="F:sequence-specific DNA binding"/>
    <property type="evidence" value="ECO:0007669"/>
    <property type="project" value="InterPro"/>
</dbReference>
<dbReference type="GO" id="GO:0006275">
    <property type="term" value="P:regulation of DNA replication"/>
    <property type="evidence" value="ECO:0007669"/>
    <property type="project" value="InterPro"/>
</dbReference>
<dbReference type="InterPro" id="IPR010921">
    <property type="entry name" value="Trp_repressor/repl_initiator"/>
</dbReference>
<dbReference type="PANTHER" id="PTHR34322">
    <property type="entry name" value="TRANSPOSASE, Y1_TNP DOMAIN-CONTAINING"/>
    <property type="match status" value="1"/>
</dbReference>
<dbReference type="InterPro" id="IPR013159">
    <property type="entry name" value="DnaA_C"/>
</dbReference>
<accession>A0A1F7RHM8</accession>
<dbReference type="SUPFAM" id="SSF48295">
    <property type="entry name" value="TrpR-like"/>
    <property type="match status" value="1"/>
</dbReference>
<dbReference type="Gene3D" id="1.10.1750.10">
    <property type="match status" value="1"/>
</dbReference>
<dbReference type="CDD" id="cd06571">
    <property type="entry name" value="Bac_DnaA_C"/>
    <property type="match status" value="1"/>
</dbReference>
<dbReference type="PANTHER" id="PTHR34322:SF2">
    <property type="entry name" value="TRANSPOSASE IS200-LIKE DOMAIN-CONTAINING PROTEIN"/>
    <property type="match status" value="1"/>
</dbReference>
<name>A0A1F7RHM8_9BACT</name>